<dbReference type="InterPro" id="IPR035433">
    <property type="entry name" value="NFU1-like"/>
</dbReference>
<dbReference type="Gene3D" id="3.30.1370.70">
    <property type="entry name" value="Scaffold protein Nfu/NifU, N-terminal domain"/>
    <property type="match status" value="1"/>
</dbReference>
<evidence type="ECO:0000259" key="2">
    <source>
        <dbReference type="SMART" id="SM00932"/>
    </source>
</evidence>
<dbReference type="OrthoDB" id="9796965at2"/>
<reference evidence="3 4" key="1">
    <citation type="submission" date="2018-03" db="EMBL/GenBank/DDBJ databases">
        <title>A gene transfer event suggests a long-term partnership between eustigmatophyte algae and a novel lineage of endosymbiotic bacteria.</title>
        <authorList>
            <person name="Yurchenko T."/>
            <person name="Sevcikova T."/>
            <person name="Pribyl P."/>
            <person name="El Karkouri K."/>
            <person name="Klimes V."/>
            <person name="Amaral R."/>
            <person name="Zbrankova V."/>
            <person name="Kim E."/>
            <person name="Raoult D."/>
            <person name="Santos L.M.A."/>
            <person name="Elias M."/>
        </authorList>
    </citation>
    <scope>NUCLEOTIDE SEQUENCE [LARGE SCALE GENOMIC DNA]</scope>
    <source>
        <strain evidence="3">CCALA 838</strain>
    </source>
</reference>
<evidence type="ECO:0000313" key="3">
    <source>
        <dbReference type="EMBL" id="AVP87170.1"/>
    </source>
</evidence>
<dbReference type="GO" id="GO:0051536">
    <property type="term" value="F:iron-sulfur cluster binding"/>
    <property type="evidence" value="ECO:0007669"/>
    <property type="project" value="InterPro"/>
</dbReference>
<gene>
    <name evidence="3" type="ORF">phytr_2120</name>
</gene>
<dbReference type="FunFam" id="3.30.300.130:FF:000001">
    <property type="entry name" value="NFU1 iron-sulfur cluster scaffold"/>
    <property type="match status" value="1"/>
</dbReference>
<dbReference type="GO" id="GO:0016226">
    <property type="term" value="P:iron-sulfur cluster assembly"/>
    <property type="evidence" value="ECO:0007669"/>
    <property type="project" value="InterPro"/>
</dbReference>
<dbReference type="PANTHER" id="PTHR11178">
    <property type="entry name" value="IRON-SULFUR CLUSTER SCAFFOLD PROTEIN NFU-RELATED"/>
    <property type="match status" value="1"/>
</dbReference>
<evidence type="ECO:0000313" key="4">
    <source>
        <dbReference type="Proteomes" id="UP000241762"/>
    </source>
</evidence>
<dbReference type="InterPro" id="IPR036498">
    <property type="entry name" value="Nfu/NifU_N_sf"/>
</dbReference>
<dbReference type="PANTHER" id="PTHR11178:SF1">
    <property type="entry name" value="NFU1 IRON-SULFUR CLUSTER SCAFFOLD HOMOLOG, MITOCHONDRIAL"/>
    <property type="match status" value="1"/>
</dbReference>
<keyword evidence="4" id="KW-1185">Reference proteome</keyword>
<dbReference type="SUPFAM" id="SSF110836">
    <property type="entry name" value="Hypothetical protein SAV1430"/>
    <property type="match status" value="1"/>
</dbReference>
<dbReference type="InterPro" id="IPR001075">
    <property type="entry name" value="NIF_FeS_clus_asmbl_NifU_C"/>
</dbReference>
<dbReference type="Pfam" id="PF08712">
    <property type="entry name" value="Nfu_N"/>
    <property type="match status" value="1"/>
</dbReference>
<feature type="domain" description="Scaffold protein Nfu/NifU N-terminal" evidence="2">
    <location>
        <begin position="3"/>
        <end position="88"/>
    </location>
</feature>
<dbReference type="AlphaFoldDB" id="A0A2P1P7C9"/>
<dbReference type="EMBL" id="CP027845">
    <property type="protein sequence ID" value="AVP87170.1"/>
    <property type="molecule type" value="Genomic_DNA"/>
</dbReference>
<dbReference type="Pfam" id="PF01106">
    <property type="entry name" value="NifU"/>
    <property type="match status" value="1"/>
</dbReference>
<dbReference type="Gene3D" id="3.30.300.130">
    <property type="entry name" value="Fe-S cluster assembly (FSCA)"/>
    <property type="match status" value="1"/>
</dbReference>
<name>A0A2P1P7C9_9RICK</name>
<dbReference type="InterPro" id="IPR014824">
    <property type="entry name" value="Nfu/NifU_N"/>
</dbReference>
<organism evidence="3 4">
    <name type="scientific">Candidatus Phycorickettsia trachydisci</name>
    <dbReference type="NCBI Taxonomy" id="2115978"/>
    <lineage>
        <taxon>Bacteria</taxon>
        <taxon>Pseudomonadati</taxon>
        <taxon>Pseudomonadota</taxon>
        <taxon>Alphaproteobacteria</taxon>
        <taxon>Rickettsiales</taxon>
        <taxon>Rickettsiaceae</taxon>
        <taxon>Candidatus Phycorickettsia</taxon>
    </lineage>
</organism>
<accession>A0A2P1P7C9</accession>
<dbReference type="SMART" id="SM00932">
    <property type="entry name" value="Nfu_N"/>
    <property type="match status" value="1"/>
</dbReference>
<dbReference type="PIRSF" id="PIRSF036773">
    <property type="entry name" value="HIRIP5"/>
    <property type="match status" value="1"/>
</dbReference>
<dbReference type="InterPro" id="IPR034904">
    <property type="entry name" value="FSCA_dom_sf"/>
</dbReference>
<sequence length="182" mass="20294">MFIQTQDTPNPNAVKFLPSRSIADKPEYFTSKKDAKNSFLARKILSIKGVEGVFFGHDFVTVSKNDEINWAILKSEVIMIMMDHFVSGLEPYDSIKAEEKKISNVPLSEIEKQIIEIIETKVRPAVAQDGGDIIYNSFEDGVVKLELKGACSGCPSSTITLKNGIESMLKYYIPEVKEVEAV</sequence>
<dbReference type="Proteomes" id="UP000241762">
    <property type="component" value="Chromosome"/>
</dbReference>
<dbReference type="SUPFAM" id="SSF117916">
    <property type="entry name" value="Fe-S cluster assembly (FSCA) domain-like"/>
    <property type="match status" value="1"/>
</dbReference>
<protein>
    <submittedName>
        <fullName evidence="3">Iron transporter</fullName>
    </submittedName>
</protein>
<evidence type="ECO:0000256" key="1">
    <source>
        <dbReference type="ARBA" id="ARBA00006420"/>
    </source>
</evidence>
<dbReference type="RefSeq" id="WP_106874042.1">
    <property type="nucleotide sequence ID" value="NZ_CP027845.1"/>
</dbReference>
<dbReference type="GO" id="GO:0005506">
    <property type="term" value="F:iron ion binding"/>
    <property type="evidence" value="ECO:0007669"/>
    <property type="project" value="InterPro"/>
</dbReference>
<proteinExistence type="inferred from homology"/>
<comment type="similarity">
    <text evidence="1">Belongs to the NifU family.</text>
</comment>
<dbReference type="KEGG" id="ptc:phytr_2120"/>